<organism evidence="3 4">
    <name type="scientific">Myriangium duriaei CBS 260.36</name>
    <dbReference type="NCBI Taxonomy" id="1168546"/>
    <lineage>
        <taxon>Eukaryota</taxon>
        <taxon>Fungi</taxon>
        <taxon>Dikarya</taxon>
        <taxon>Ascomycota</taxon>
        <taxon>Pezizomycotina</taxon>
        <taxon>Dothideomycetes</taxon>
        <taxon>Dothideomycetidae</taxon>
        <taxon>Myriangiales</taxon>
        <taxon>Myriangiaceae</taxon>
        <taxon>Myriangium</taxon>
    </lineage>
</organism>
<feature type="compositionally biased region" description="Basic residues" evidence="2">
    <location>
        <begin position="97"/>
        <end position="106"/>
    </location>
</feature>
<dbReference type="SUPFAM" id="SSF48403">
    <property type="entry name" value="Ankyrin repeat"/>
    <property type="match status" value="1"/>
</dbReference>
<keyword evidence="4" id="KW-1185">Reference proteome</keyword>
<dbReference type="Pfam" id="PF12796">
    <property type="entry name" value="Ank_2"/>
    <property type="match status" value="1"/>
</dbReference>
<dbReference type="PROSITE" id="PS50297">
    <property type="entry name" value="ANK_REP_REGION"/>
    <property type="match status" value="1"/>
</dbReference>
<evidence type="ECO:0008006" key="5">
    <source>
        <dbReference type="Google" id="ProtNLM"/>
    </source>
</evidence>
<feature type="compositionally biased region" description="Basic and acidic residues" evidence="2">
    <location>
        <begin position="84"/>
        <end position="96"/>
    </location>
</feature>
<feature type="repeat" description="ANK" evidence="1">
    <location>
        <begin position="317"/>
        <end position="345"/>
    </location>
</feature>
<dbReference type="AlphaFoldDB" id="A0A9P4IVP3"/>
<name>A0A9P4IVP3_9PEZI</name>
<dbReference type="Proteomes" id="UP000799439">
    <property type="component" value="Unassembled WGS sequence"/>
</dbReference>
<dbReference type="PANTHER" id="PTHR39607:SF3">
    <property type="entry name" value="BZIP DOMAIN-CONTAINING PROTEIN"/>
    <property type="match status" value="1"/>
</dbReference>
<dbReference type="PROSITE" id="PS50088">
    <property type="entry name" value="ANK_REPEAT"/>
    <property type="match status" value="1"/>
</dbReference>
<feature type="region of interest" description="Disordered" evidence="2">
    <location>
        <begin position="73"/>
        <end position="112"/>
    </location>
</feature>
<protein>
    <recommendedName>
        <fullName evidence="5">BZIP domain-containing protein</fullName>
    </recommendedName>
</protein>
<sequence length="345" mass="38176">MYSAMSPMSSTRATKRAARQMQLKTDLMKPGEDWRDVADSAERRKIQNRIAQRSYRRTMRAQRVELDELKQRLKAAQEGQSNDSHCHSDAPAEKRAANPHRARKSRSTASQEWWTIQSVAQSQETSSNDLSHLSTLPVSSPPSLCLSKRACILPSTASDRQSNQLDDDNIQVDQGPGSFETSPAPAEIIIDQAGILETPPLTCRSSVEHINETQDAHIPSALIGTDTSTDRQTNGFNAFWDVSWNPNEFTAEPCVNPTMQAFGTFLHLPTLPHVTETGQVAETRQLVLHLAITSGHCDILRMLLAVDEVDMNERNRAGSNPLQFAIISGKTDMVAILLEHGADIV</sequence>
<dbReference type="InterPro" id="IPR036770">
    <property type="entry name" value="Ankyrin_rpt-contain_sf"/>
</dbReference>
<proteinExistence type="predicted"/>
<dbReference type="InterPro" id="IPR052635">
    <property type="entry name" value="Sec_Metab_Biosynth_Reg"/>
</dbReference>
<dbReference type="OrthoDB" id="3945980at2759"/>
<evidence type="ECO:0000256" key="1">
    <source>
        <dbReference type="PROSITE-ProRule" id="PRU00023"/>
    </source>
</evidence>
<keyword evidence="1" id="KW-0040">ANK repeat</keyword>
<dbReference type="CDD" id="cd14688">
    <property type="entry name" value="bZIP_YAP"/>
    <property type="match status" value="1"/>
</dbReference>
<evidence type="ECO:0000313" key="3">
    <source>
        <dbReference type="EMBL" id="KAF2148615.1"/>
    </source>
</evidence>
<evidence type="ECO:0000313" key="4">
    <source>
        <dbReference type="Proteomes" id="UP000799439"/>
    </source>
</evidence>
<evidence type="ECO:0000256" key="2">
    <source>
        <dbReference type="SAM" id="MobiDB-lite"/>
    </source>
</evidence>
<accession>A0A9P4IVP3</accession>
<dbReference type="SMART" id="SM00248">
    <property type="entry name" value="ANK"/>
    <property type="match status" value="2"/>
</dbReference>
<dbReference type="PANTHER" id="PTHR39607">
    <property type="entry name" value="XANTHOCILLIN BIOSYNTHESIS CLUSTER TRANSCRIPTION FACTOR XANC-RELATED"/>
    <property type="match status" value="1"/>
</dbReference>
<comment type="caution">
    <text evidence="3">The sequence shown here is derived from an EMBL/GenBank/DDBJ whole genome shotgun (WGS) entry which is preliminary data.</text>
</comment>
<dbReference type="EMBL" id="ML996093">
    <property type="protein sequence ID" value="KAF2148615.1"/>
    <property type="molecule type" value="Genomic_DNA"/>
</dbReference>
<gene>
    <name evidence="3" type="ORF">K461DRAFT_316377</name>
</gene>
<dbReference type="InterPro" id="IPR002110">
    <property type="entry name" value="Ankyrin_rpt"/>
</dbReference>
<dbReference type="Gene3D" id="1.25.40.20">
    <property type="entry name" value="Ankyrin repeat-containing domain"/>
    <property type="match status" value="1"/>
</dbReference>
<reference evidence="3" key="1">
    <citation type="journal article" date="2020" name="Stud. Mycol.">
        <title>101 Dothideomycetes genomes: a test case for predicting lifestyles and emergence of pathogens.</title>
        <authorList>
            <person name="Haridas S."/>
            <person name="Albert R."/>
            <person name="Binder M."/>
            <person name="Bloem J."/>
            <person name="Labutti K."/>
            <person name="Salamov A."/>
            <person name="Andreopoulos B."/>
            <person name="Baker S."/>
            <person name="Barry K."/>
            <person name="Bills G."/>
            <person name="Bluhm B."/>
            <person name="Cannon C."/>
            <person name="Castanera R."/>
            <person name="Culley D."/>
            <person name="Daum C."/>
            <person name="Ezra D."/>
            <person name="Gonzalez J."/>
            <person name="Henrissat B."/>
            <person name="Kuo A."/>
            <person name="Liang C."/>
            <person name="Lipzen A."/>
            <person name="Lutzoni F."/>
            <person name="Magnuson J."/>
            <person name="Mondo S."/>
            <person name="Nolan M."/>
            <person name="Ohm R."/>
            <person name="Pangilinan J."/>
            <person name="Park H.-J."/>
            <person name="Ramirez L."/>
            <person name="Alfaro M."/>
            <person name="Sun H."/>
            <person name="Tritt A."/>
            <person name="Yoshinaga Y."/>
            <person name="Zwiers L.-H."/>
            <person name="Turgeon B."/>
            <person name="Goodwin S."/>
            <person name="Spatafora J."/>
            <person name="Crous P."/>
            <person name="Grigoriev I."/>
        </authorList>
    </citation>
    <scope>NUCLEOTIDE SEQUENCE</scope>
    <source>
        <strain evidence="3">CBS 260.36</strain>
    </source>
</reference>